<evidence type="ECO:0000256" key="4">
    <source>
        <dbReference type="ARBA" id="ARBA00023163"/>
    </source>
</evidence>
<feature type="non-terminal residue" evidence="9">
    <location>
        <position position="1"/>
    </location>
</feature>
<keyword evidence="2" id="KW-0805">Transcription regulation</keyword>
<feature type="domain" description="HTH marR-type" evidence="8">
    <location>
        <begin position="14"/>
        <end position="144"/>
    </location>
</feature>
<accession>A0A829GF59</accession>
<dbReference type="GO" id="GO:0003700">
    <property type="term" value="F:DNA-binding transcription factor activity"/>
    <property type="evidence" value="ECO:0007669"/>
    <property type="project" value="InterPro"/>
</dbReference>
<dbReference type="PANTHER" id="PTHR42756:SF1">
    <property type="entry name" value="TRANSCRIPTIONAL REPRESSOR OF EMRAB OPERON"/>
    <property type="match status" value="1"/>
</dbReference>
<dbReference type="Proteomes" id="UP000014316">
    <property type="component" value="Unassembled WGS sequence"/>
</dbReference>
<dbReference type="PROSITE" id="PS50995">
    <property type="entry name" value="HTH_MARR_2"/>
    <property type="match status" value="1"/>
</dbReference>
<dbReference type="InterPro" id="IPR036388">
    <property type="entry name" value="WH-like_DNA-bd_sf"/>
</dbReference>
<sequence length="157" mass="17850">VLGGSSMVKPITLNEQLCFAIYKAQKQYNHFYSQALAPFKLTYPQYITLLSLYEHGTMSVKQVGQTLELDSGTLTPLMKRLEKDGWISRKRSTEDERRVDVSLTQKALDARDQIFEHVGSCMELMNLPKPEYDHIKSEVSRVDEHLSAIPDGAFPEA</sequence>
<dbReference type="GO" id="GO:0005737">
    <property type="term" value="C:cytoplasm"/>
    <property type="evidence" value="ECO:0007669"/>
    <property type="project" value="UniProtKB-SubCell"/>
</dbReference>
<dbReference type="InterPro" id="IPR000835">
    <property type="entry name" value="HTH_MarR-typ"/>
</dbReference>
<dbReference type="SMART" id="SM00347">
    <property type="entry name" value="HTH_MARR"/>
    <property type="match status" value="1"/>
</dbReference>
<reference evidence="9 10" key="1">
    <citation type="journal article" date="2013" name="PLoS ONE">
        <title>Lactobacillus paracasei comparative genomics: towards species pan-genome definition and exploitation of diversity.</title>
        <authorList>
            <person name="Smokvina T."/>
            <person name="Wels M."/>
            <person name="Polka J."/>
            <person name="Chervaux C."/>
            <person name="Brisse S."/>
            <person name="Boekhorst J."/>
            <person name="van Hylckama Vlieg J.E."/>
            <person name="Siezen R.J."/>
        </authorList>
    </citation>
    <scope>NUCLEOTIDE SEQUENCE [LARGE SCALE GENOMIC DNA]</scope>
    <source>
        <strain evidence="9 10">Lpp123</strain>
    </source>
</reference>
<dbReference type="Gene3D" id="1.10.10.10">
    <property type="entry name" value="Winged helix-like DNA-binding domain superfamily/Winged helix DNA-binding domain"/>
    <property type="match status" value="1"/>
</dbReference>
<gene>
    <name evidence="9" type="ORF">Lpp123_09469</name>
</gene>
<dbReference type="PRINTS" id="PR00598">
    <property type="entry name" value="HTHMARR"/>
</dbReference>
<comment type="caution">
    <text evidence="9">The sequence shown here is derived from an EMBL/GenBank/DDBJ whole genome shotgun (WGS) entry which is preliminary data.</text>
</comment>
<evidence type="ECO:0000256" key="2">
    <source>
        <dbReference type="ARBA" id="ARBA00023015"/>
    </source>
</evidence>
<dbReference type="SUPFAM" id="SSF46785">
    <property type="entry name" value="Winged helix' DNA-binding domain"/>
    <property type="match status" value="1"/>
</dbReference>
<dbReference type="InterPro" id="IPR055166">
    <property type="entry name" value="Transc_reg_Sar_Rot_HTH"/>
</dbReference>
<dbReference type="GO" id="GO:0003677">
    <property type="term" value="F:DNA binding"/>
    <property type="evidence" value="ECO:0007669"/>
    <property type="project" value="UniProtKB-KW"/>
</dbReference>
<name>A0A829GF59_LACPA</name>
<evidence type="ECO:0000259" key="8">
    <source>
        <dbReference type="PROSITE" id="PS50995"/>
    </source>
</evidence>
<comment type="similarity">
    <text evidence="5">Belongs to the SarZ family.</text>
</comment>
<dbReference type="PANTHER" id="PTHR42756">
    <property type="entry name" value="TRANSCRIPTIONAL REGULATOR, MARR"/>
    <property type="match status" value="1"/>
</dbReference>
<protein>
    <recommendedName>
        <fullName evidence="6">HTH-type transcriptional regulator SarZ</fullName>
    </recommendedName>
    <alternativeName>
        <fullName evidence="7">Staphylococcal accessory regulator Z</fullName>
    </alternativeName>
</protein>
<evidence type="ECO:0000256" key="3">
    <source>
        <dbReference type="ARBA" id="ARBA00023125"/>
    </source>
</evidence>
<comment type="subcellular location">
    <subcellularLocation>
        <location evidence="1">Cytoplasm</location>
    </subcellularLocation>
</comment>
<evidence type="ECO:0000256" key="5">
    <source>
        <dbReference type="ARBA" id="ARBA00046337"/>
    </source>
</evidence>
<dbReference type="EMBL" id="ANJW01000566">
    <property type="protein sequence ID" value="EPC52597.1"/>
    <property type="molecule type" value="Genomic_DNA"/>
</dbReference>
<dbReference type="AlphaFoldDB" id="A0A829GF59"/>
<evidence type="ECO:0000256" key="1">
    <source>
        <dbReference type="ARBA" id="ARBA00004496"/>
    </source>
</evidence>
<evidence type="ECO:0000256" key="7">
    <source>
        <dbReference type="ARBA" id="ARBA00047207"/>
    </source>
</evidence>
<organism evidence="9 10">
    <name type="scientific">Lacticaseibacillus paracasei subsp. paracasei Lpp123</name>
    <dbReference type="NCBI Taxonomy" id="1256201"/>
    <lineage>
        <taxon>Bacteria</taxon>
        <taxon>Bacillati</taxon>
        <taxon>Bacillota</taxon>
        <taxon>Bacilli</taxon>
        <taxon>Lactobacillales</taxon>
        <taxon>Lactobacillaceae</taxon>
        <taxon>Lacticaseibacillus</taxon>
    </lineage>
</organism>
<evidence type="ECO:0000313" key="9">
    <source>
        <dbReference type="EMBL" id="EPC52597.1"/>
    </source>
</evidence>
<dbReference type="Pfam" id="PF22381">
    <property type="entry name" value="Staph_reg_Sar_Rot"/>
    <property type="match status" value="1"/>
</dbReference>
<keyword evidence="4" id="KW-0804">Transcription</keyword>
<keyword evidence="3" id="KW-0238">DNA-binding</keyword>
<evidence type="ECO:0000313" key="10">
    <source>
        <dbReference type="Proteomes" id="UP000014316"/>
    </source>
</evidence>
<proteinExistence type="inferred from homology"/>
<dbReference type="InterPro" id="IPR036390">
    <property type="entry name" value="WH_DNA-bd_sf"/>
</dbReference>
<evidence type="ECO:0000256" key="6">
    <source>
        <dbReference type="ARBA" id="ARBA00047188"/>
    </source>
</evidence>